<dbReference type="Gene3D" id="3.60.20.10">
    <property type="entry name" value="Glutamine Phosphoribosylpyrophosphate, subunit 1, domain 1"/>
    <property type="match status" value="1"/>
</dbReference>
<evidence type="ECO:0000256" key="5">
    <source>
        <dbReference type="ARBA" id="ARBA00022801"/>
    </source>
</evidence>
<dbReference type="PROSITE" id="PS51476">
    <property type="entry name" value="PROTEASOME_BETA_2"/>
    <property type="match status" value="1"/>
</dbReference>
<feature type="active site" description="Nucleophile" evidence="9">
    <location>
        <position position="42"/>
    </location>
</feature>
<evidence type="ECO:0000256" key="2">
    <source>
        <dbReference type="ARBA" id="ARBA00022490"/>
    </source>
</evidence>
<dbReference type="GO" id="GO:0004298">
    <property type="term" value="F:threonine-type endopeptidase activity"/>
    <property type="evidence" value="ECO:0007669"/>
    <property type="project" value="UniProtKB-KW"/>
</dbReference>
<reference evidence="11" key="1">
    <citation type="submission" date="2021-01" db="UniProtKB">
        <authorList>
            <consortium name="EnsemblMetazoa"/>
        </authorList>
    </citation>
    <scope>IDENTIFICATION</scope>
</reference>
<keyword evidence="3" id="KW-0645">Protease</keyword>
<dbReference type="PROSITE" id="PS00854">
    <property type="entry name" value="PROTEASOME_BETA_1"/>
    <property type="match status" value="1"/>
</dbReference>
<sequence>MHQQKFENTKMAAAAVHKMNIMDQISSDLHPDWLNSEVKTGTTTMAVEFDGGVVIGADSRTTRGSYVANRVTDKLTPVTSHIYCCRSGSAADTQAIADKIRYELDAYCLERGIKASVKEAANLFKNACYEQRDSASAGIICAGWDERNGGQVYSIPIGGMLVRQPFTIGGSGSTYLYGHCDYNFKKGMSKEDCVKFVIHAVALAIFRDGGSGGCIRIGIITKDGIERRVVLNSDLPEFYQGVSK</sequence>
<dbReference type="SUPFAM" id="SSF56235">
    <property type="entry name" value="N-terminal nucleophile aminohydrolases (Ntn hydrolases)"/>
    <property type="match status" value="1"/>
</dbReference>
<dbReference type="InterPro" id="IPR029055">
    <property type="entry name" value="Ntn_hydrolases_N"/>
</dbReference>
<comment type="catalytic activity">
    <reaction evidence="1">
        <text>Cleavage of peptide bonds with very broad specificity.</text>
        <dbReference type="EC" id="3.4.25.1"/>
    </reaction>
</comment>
<keyword evidence="12" id="KW-1185">Reference proteome</keyword>
<keyword evidence="7" id="KW-0865">Zymogen</keyword>
<comment type="function">
    <text evidence="10">Component of the proteasome, a multicatalytic proteinase complex which is characterized by its ability to cleave peptides with Arg, Phe, Tyr, Leu, and Glu adjacent to the leaving group at neutral or slightly basic pH. The proteasome has an ATP-dependent proteolytic activity.</text>
</comment>
<name>A0A7M5U8T9_9CNID</name>
<evidence type="ECO:0000256" key="9">
    <source>
        <dbReference type="PIRSR" id="PIRSR600243-1"/>
    </source>
</evidence>
<evidence type="ECO:0000256" key="1">
    <source>
        <dbReference type="ARBA" id="ARBA00001198"/>
    </source>
</evidence>
<evidence type="ECO:0000313" key="12">
    <source>
        <dbReference type="Proteomes" id="UP000594262"/>
    </source>
</evidence>
<comment type="subcellular location">
    <subcellularLocation>
        <location evidence="10">Cytoplasm</location>
    </subcellularLocation>
    <subcellularLocation>
        <location evidence="10">Nucleus</location>
    </subcellularLocation>
</comment>
<dbReference type="Pfam" id="PF00227">
    <property type="entry name" value="Proteasome"/>
    <property type="match status" value="1"/>
</dbReference>
<evidence type="ECO:0000256" key="4">
    <source>
        <dbReference type="ARBA" id="ARBA00022698"/>
    </source>
</evidence>
<comment type="similarity">
    <text evidence="10">Belongs to the peptidase T1B family.</text>
</comment>
<dbReference type="Proteomes" id="UP000594262">
    <property type="component" value="Unplaced"/>
</dbReference>
<dbReference type="EnsemblMetazoa" id="CLYHEMT007634.1">
    <property type="protein sequence ID" value="CLYHEMP007634.1"/>
    <property type="gene ID" value="CLYHEMG007634"/>
</dbReference>
<dbReference type="GO" id="GO:0019774">
    <property type="term" value="C:proteasome core complex, beta-subunit complex"/>
    <property type="evidence" value="ECO:0007669"/>
    <property type="project" value="UniProtKB-ARBA"/>
</dbReference>
<evidence type="ECO:0000256" key="7">
    <source>
        <dbReference type="ARBA" id="ARBA00023145"/>
    </source>
</evidence>
<dbReference type="CDD" id="cd03762">
    <property type="entry name" value="proteasome_beta_type_6"/>
    <property type="match status" value="1"/>
</dbReference>
<dbReference type="FunFam" id="3.60.20.10:FF:000010">
    <property type="entry name" value="Proteasome subunit beta type-1"/>
    <property type="match status" value="1"/>
</dbReference>
<organism evidence="11 12">
    <name type="scientific">Clytia hemisphaerica</name>
    <dbReference type="NCBI Taxonomy" id="252671"/>
    <lineage>
        <taxon>Eukaryota</taxon>
        <taxon>Metazoa</taxon>
        <taxon>Cnidaria</taxon>
        <taxon>Hydrozoa</taxon>
        <taxon>Hydroidolina</taxon>
        <taxon>Leptothecata</taxon>
        <taxon>Obeliida</taxon>
        <taxon>Clytiidae</taxon>
        <taxon>Clytia</taxon>
    </lineage>
</organism>
<dbReference type="GO" id="GO:0005737">
    <property type="term" value="C:cytoplasm"/>
    <property type="evidence" value="ECO:0007669"/>
    <property type="project" value="UniProtKB-SubCell"/>
</dbReference>
<evidence type="ECO:0000256" key="8">
    <source>
        <dbReference type="ARBA" id="ARBA00023242"/>
    </source>
</evidence>
<proteinExistence type="inferred from homology"/>
<dbReference type="GeneID" id="136802731"/>
<dbReference type="InterPro" id="IPR001353">
    <property type="entry name" value="Proteasome_sua/b"/>
</dbReference>
<dbReference type="GO" id="GO:0051603">
    <property type="term" value="P:proteolysis involved in protein catabolic process"/>
    <property type="evidence" value="ECO:0007669"/>
    <property type="project" value="InterPro"/>
</dbReference>
<keyword evidence="2 10" id="KW-0963">Cytoplasm</keyword>
<protein>
    <recommendedName>
        <fullName evidence="10">Proteasome subunit beta</fullName>
    </recommendedName>
</protein>
<keyword evidence="4" id="KW-0888">Threonine protease</keyword>
<dbReference type="OrthoDB" id="7854943at2759"/>
<comment type="subunit">
    <text evidence="10">Component of the proteasome complex.</text>
</comment>
<dbReference type="InterPro" id="IPR023333">
    <property type="entry name" value="Proteasome_suB-type"/>
</dbReference>
<dbReference type="RefSeq" id="XP_066915582.1">
    <property type="nucleotide sequence ID" value="XM_067059481.1"/>
</dbReference>
<dbReference type="InterPro" id="IPR016050">
    <property type="entry name" value="Proteasome_bsu_CS"/>
</dbReference>
<dbReference type="PANTHER" id="PTHR32194:SF0">
    <property type="entry name" value="ATP-DEPENDENT PROTEASE SUBUNIT HSLV"/>
    <property type="match status" value="1"/>
</dbReference>
<dbReference type="InterPro" id="IPR000243">
    <property type="entry name" value="Pept_T1A_subB"/>
</dbReference>
<accession>A0A7M5U8T9</accession>
<keyword evidence="8 10" id="KW-0539">Nucleus</keyword>
<dbReference type="PRINTS" id="PR00141">
    <property type="entry name" value="PROTEASOME"/>
</dbReference>
<dbReference type="PANTHER" id="PTHR32194">
    <property type="entry name" value="METALLOPROTEASE TLDD"/>
    <property type="match status" value="1"/>
</dbReference>
<keyword evidence="6 10" id="KW-0647">Proteasome</keyword>
<evidence type="ECO:0000256" key="6">
    <source>
        <dbReference type="ARBA" id="ARBA00022942"/>
    </source>
</evidence>
<evidence type="ECO:0000256" key="3">
    <source>
        <dbReference type="ARBA" id="ARBA00022670"/>
    </source>
</evidence>
<keyword evidence="5" id="KW-0378">Hydrolase</keyword>
<evidence type="ECO:0000256" key="10">
    <source>
        <dbReference type="RuleBase" id="RU004203"/>
    </source>
</evidence>
<dbReference type="GO" id="GO:0005634">
    <property type="term" value="C:nucleus"/>
    <property type="evidence" value="ECO:0007669"/>
    <property type="project" value="UniProtKB-SubCell"/>
</dbReference>
<evidence type="ECO:0000313" key="11">
    <source>
        <dbReference type="EnsemblMetazoa" id="CLYHEMP007634.1"/>
    </source>
</evidence>
<dbReference type="AlphaFoldDB" id="A0A7M5U8T9"/>